<dbReference type="CDD" id="cd19756">
    <property type="entry name" value="Bbox2"/>
    <property type="match status" value="1"/>
</dbReference>
<dbReference type="AlphaFoldDB" id="A0A8J4URT0"/>
<organism evidence="1 2">
    <name type="scientific">Clarias magur</name>
    <name type="common">Asian catfish</name>
    <name type="synonym">Macropteronotus magur</name>
    <dbReference type="NCBI Taxonomy" id="1594786"/>
    <lineage>
        <taxon>Eukaryota</taxon>
        <taxon>Metazoa</taxon>
        <taxon>Chordata</taxon>
        <taxon>Craniata</taxon>
        <taxon>Vertebrata</taxon>
        <taxon>Euteleostomi</taxon>
        <taxon>Actinopterygii</taxon>
        <taxon>Neopterygii</taxon>
        <taxon>Teleostei</taxon>
        <taxon>Ostariophysi</taxon>
        <taxon>Siluriformes</taxon>
        <taxon>Clariidae</taxon>
        <taxon>Clarias</taxon>
    </lineage>
</organism>
<protein>
    <submittedName>
        <fullName evidence="1">E3 ubiquitin-protein ligase TRIM39-like</fullName>
    </submittedName>
</protein>
<keyword evidence="2" id="KW-1185">Reference proteome</keyword>
<feature type="non-terminal residue" evidence="1">
    <location>
        <position position="67"/>
    </location>
</feature>
<accession>A0A8J4URT0</accession>
<comment type="caution">
    <text evidence="1">The sequence shown here is derived from an EMBL/GenBank/DDBJ whole genome shotgun (WGS) entry which is preliminary data.</text>
</comment>
<dbReference type="EMBL" id="QNUK01000117">
    <property type="protein sequence ID" value="KAF5901205.1"/>
    <property type="molecule type" value="Genomic_DNA"/>
</dbReference>
<dbReference type="Gene3D" id="3.30.160.60">
    <property type="entry name" value="Classic Zinc Finger"/>
    <property type="match status" value="1"/>
</dbReference>
<reference evidence="1" key="1">
    <citation type="submission" date="2020-07" db="EMBL/GenBank/DDBJ databases">
        <title>Clarias magur genome sequencing, assembly and annotation.</title>
        <authorList>
            <person name="Kushwaha B."/>
            <person name="Kumar R."/>
            <person name="Das P."/>
            <person name="Joshi C.G."/>
            <person name="Kumar D."/>
            <person name="Nagpure N.S."/>
            <person name="Pandey M."/>
            <person name="Agarwal S."/>
            <person name="Srivastava S."/>
            <person name="Singh M."/>
            <person name="Sahoo L."/>
            <person name="Jayasankar P."/>
            <person name="Meher P.K."/>
            <person name="Koringa P.G."/>
            <person name="Iquebal M.A."/>
            <person name="Das S.P."/>
            <person name="Bit A."/>
            <person name="Patnaik S."/>
            <person name="Patel N."/>
            <person name="Shah T.M."/>
            <person name="Hinsu A."/>
            <person name="Jena J.K."/>
        </authorList>
    </citation>
    <scope>NUCLEOTIDE SEQUENCE</scope>
    <source>
        <strain evidence="1">CIFAMagur01</strain>
        <tissue evidence="1">Testis</tissue>
    </source>
</reference>
<evidence type="ECO:0000313" key="2">
    <source>
        <dbReference type="Proteomes" id="UP000727407"/>
    </source>
</evidence>
<name>A0A8J4URT0_CLAMG</name>
<dbReference type="SUPFAM" id="SSF57845">
    <property type="entry name" value="B-box zinc-binding domain"/>
    <property type="match status" value="1"/>
</dbReference>
<gene>
    <name evidence="1" type="ORF">DAT39_009069</name>
</gene>
<sequence length="67" mass="7414">MRNILHRRSSAHSSRPSLTGSCCPVIAGSAVIYCTTCDRPLSSYCVISGKHRDHHLKDLKDAVYDQV</sequence>
<proteinExistence type="predicted"/>
<evidence type="ECO:0000313" key="1">
    <source>
        <dbReference type="EMBL" id="KAF5901205.1"/>
    </source>
</evidence>
<dbReference type="Proteomes" id="UP000727407">
    <property type="component" value="Unassembled WGS sequence"/>
</dbReference>